<dbReference type="AlphaFoldDB" id="V9HK24"/>
<dbReference type="STRING" id="641147.HMPREF9021_02030"/>
<dbReference type="EMBL" id="ADCY02000054">
    <property type="protein sequence ID" value="EFG30125.1"/>
    <property type="molecule type" value="Genomic_DNA"/>
</dbReference>
<dbReference type="Gene3D" id="2.40.160.20">
    <property type="match status" value="1"/>
</dbReference>
<evidence type="ECO:0000313" key="5">
    <source>
        <dbReference type="EMBL" id="EFG30125.1"/>
    </source>
</evidence>
<keyword evidence="2 3" id="KW-0732">Signal</keyword>
<dbReference type="RefSeq" id="WP_002642847.1">
    <property type="nucleotide sequence ID" value="NZ_CP019448.1"/>
</dbReference>
<dbReference type="OrthoDB" id="8605709at2"/>
<comment type="subcellular location">
    <subcellularLocation>
        <location evidence="1">Cell outer membrane</location>
    </subcellularLocation>
</comment>
<evidence type="ECO:0000256" key="1">
    <source>
        <dbReference type="ARBA" id="ARBA00004442"/>
    </source>
</evidence>
<dbReference type="Proteomes" id="UP000017813">
    <property type="component" value="Unassembled WGS sequence"/>
</dbReference>
<protein>
    <recommendedName>
        <fullName evidence="4">Outer membrane protein beta-barrel domain-containing protein</fullName>
    </recommendedName>
</protein>
<dbReference type="HOGENOM" id="CLU_108883_0_0_4"/>
<feature type="chain" id="PRO_5030178956" description="Outer membrane protein beta-barrel domain-containing protein" evidence="3">
    <location>
        <begin position="21"/>
        <end position="185"/>
    </location>
</feature>
<dbReference type="Pfam" id="PF13505">
    <property type="entry name" value="OMP_b-brl"/>
    <property type="match status" value="1"/>
</dbReference>
<evidence type="ECO:0000259" key="4">
    <source>
        <dbReference type="Pfam" id="PF13505"/>
    </source>
</evidence>
<reference evidence="5 6" key="1">
    <citation type="submission" date="2010-03" db="EMBL/GenBank/DDBJ databases">
        <authorList>
            <consortium name="The Broad Institute Genome Sequencing Platform"/>
            <person name="Ward D."/>
            <person name="Earl A."/>
            <person name="Feldgarden M."/>
            <person name="Gevers D."/>
            <person name="Young S."/>
            <person name="Zeng Q."/>
            <person name="Koehrsen M."/>
            <person name="Alvarado L."/>
            <person name="Berlin A.M."/>
            <person name="Borenstein D."/>
            <person name="Chapman S.B."/>
            <person name="Chen Z."/>
            <person name="Engels R."/>
            <person name="Freedman E."/>
            <person name="Gellesch M."/>
            <person name="Goldberg J."/>
            <person name="Griggs A."/>
            <person name="Gujja S."/>
            <person name="Heilman E.R."/>
            <person name="Heiman D.I."/>
            <person name="Hepburn T.A."/>
            <person name="Howarth C."/>
            <person name="Jen D."/>
            <person name="Larson L."/>
            <person name="Mehta T."/>
            <person name="Park D."/>
            <person name="Pearson M."/>
            <person name="Richards J."/>
            <person name="Roberts A."/>
            <person name="Saif S."/>
            <person name="Shea T.D."/>
            <person name="Shenoy N."/>
            <person name="Sisk P."/>
            <person name="Stolte C."/>
            <person name="Sykes S.N."/>
            <person name="Walk T."/>
            <person name="White J."/>
            <person name="Yandava C."/>
            <person name="Izard J."/>
            <person name="Baranova O.V."/>
            <person name="Blanton J.M."/>
            <person name="Tanner A.C."/>
            <person name="Dewhirst F."/>
            <person name="Haas B."/>
            <person name="Nusbaum C."/>
            <person name="Birren B."/>
        </authorList>
    </citation>
    <scope>NUCLEOTIDE SEQUENCE [LARGE SCALE GENOMIC DNA]</scope>
    <source>
        <strain evidence="5 6">ATCC 29453</strain>
    </source>
</reference>
<dbReference type="InterPro" id="IPR011250">
    <property type="entry name" value="OMP/PagP_B-barrel"/>
</dbReference>
<evidence type="ECO:0000256" key="2">
    <source>
        <dbReference type="ARBA" id="ARBA00022729"/>
    </source>
</evidence>
<name>V9HK24_9NEIS</name>
<keyword evidence="6" id="KW-1185">Reference proteome</keyword>
<proteinExistence type="predicted"/>
<reference evidence="5 6" key="2">
    <citation type="submission" date="2011-10" db="EMBL/GenBank/DDBJ databases">
        <title>The Genome Sequence of Simonsiella muelleri ATCC 29453.</title>
        <authorList>
            <consortium name="The Broad Institute Genome Sequencing Platform"/>
            <consortium name="The Broad Institute Genome Sequencing Center for Infectious Disease"/>
            <person name="Earl A."/>
            <person name="Ward D."/>
            <person name="Feldgarden M."/>
            <person name="Gevers D."/>
            <person name="Izard J."/>
            <person name="Baranova O.V."/>
            <person name="Blanton J.M."/>
            <person name="Tanner A.C."/>
            <person name="Dewhirst F."/>
            <person name="Young S.K."/>
            <person name="Zeng Q."/>
            <person name="Gargeya S."/>
            <person name="Fitzgerald M."/>
            <person name="Haas B."/>
            <person name="Abouelleil A."/>
            <person name="Alvarado L."/>
            <person name="Arachchi H.M."/>
            <person name="Berlin A."/>
            <person name="Brown A."/>
            <person name="Chapman S.B."/>
            <person name="Chen Z."/>
            <person name="Dunbar C."/>
            <person name="Freedman E."/>
            <person name="Gearin G."/>
            <person name="Goldberg J."/>
            <person name="Griggs A."/>
            <person name="Gujja S."/>
            <person name="Heiman D."/>
            <person name="Howarth C."/>
            <person name="Larson L."/>
            <person name="Lui A."/>
            <person name="MacDonald P.J.P."/>
            <person name="Montmayeur A."/>
            <person name="Murphy C."/>
            <person name="Neiman D."/>
            <person name="Pearson M."/>
            <person name="Priest M."/>
            <person name="Roberts A."/>
            <person name="Saif S."/>
            <person name="Shea T."/>
            <person name="Shenoy N."/>
            <person name="Sisk P."/>
            <person name="Stolte C."/>
            <person name="Sykes S."/>
            <person name="Wortman J."/>
            <person name="Nusbaum C."/>
            <person name="Birren B."/>
        </authorList>
    </citation>
    <scope>NUCLEOTIDE SEQUENCE [LARGE SCALE GENOMIC DNA]</scope>
    <source>
        <strain evidence="5 6">ATCC 29453</strain>
    </source>
</reference>
<dbReference type="InterPro" id="IPR027385">
    <property type="entry name" value="Beta-barrel_OMP"/>
</dbReference>
<organism evidence="5 6">
    <name type="scientific">Simonsiella muelleri ATCC 29453</name>
    <dbReference type="NCBI Taxonomy" id="641147"/>
    <lineage>
        <taxon>Bacteria</taxon>
        <taxon>Pseudomonadati</taxon>
        <taxon>Pseudomonadota</taxon>
        <taxon>Betaproteobacteria</taxon>
        <taxon>Neisseriales</taxon>
        <taxon>Neisseriaceae</taxon>
        <taxon>Simonsiella</taxon>
    </lineage>
</organism>
<comment type="caution">
    <text evidence="5">The sequence shown here is derived from an EMBL/GenBank/DDBJ whole genome shotgun (WGS) entry which is preliminary data.</text>
</comment>
<accession>V9HK24</accession>
<dbReference type="GO" id="GO:0009279">
    <property type="term" value="C:cell outer membrane"/>
    <property type="evidence" value="ECO:0007669"/>
    <property type="project" value="UniProtKB-SubCell"/>
</dbReference>
<dbReference type="eggNOG" id="COG3637">
    <property type="taxonomic scope" value="Bacteria"/>
</dbReference>
<feature type="signal peptide" evidence="3">
    <location>
        <begin position="1"/>
        <end position="20"/>
    </location>
</feature>
<dbReference type="KEGG" id="smur:BWP33_02880"/>
<evidence type="ECO:0000313" key="6">
    <source>
        <dbReference type="Proteomes" id="UP000017813"/>
    </source>
</evidence>
<evidence type="ECO:0000256" key="3">
    <source>
        <dbReference type="SAM" id="SignalP"/>
    </source>
</evidence>
<feature type="domain" description="Outer membrane protein beta-barrel" evidence="4">
    <location>
        <begin position="7"/>
        <end position="184"/>
    </location>
</feature>
<sequence length="185" mass="19799">MKKQLAVFILSTLIPAAAMAADTFTGASVGTNIETTKYKIKNSISGENTRNAVLKGDVGFDMGNNLVGAVEAKANLNKSDAFDTNGVKISQKDKYSIGYQQGYRVTKDLMPYAKAEYINSKFDDARANGYGVGMGAKYAVTDNVELGAEYVHSRLKGSRLKGNGSASDLKLRGNTVSAGVAYRFK</sequence>
<dbReference type="SUPFAM" id="SSF56925">
    <property type="entry name" value="OMPA-like"/>
    <property type="match status" value="1"/>
</dbReference>
<gene>
    <name evidence="5" type="ORF">HMPREF9021_02030</name>
</gene>